<evidence type="ECO:0000256" key="1">
    <source>
        <dbReference type="SAM" id="SignalP"/>
    </source>
</evidence>
<dbReference type="InterPro" id="IPR046357">
    <property type="entry name" value="PPIase_dom_sf"/>
</dbReference>
<evidence type="ECO:0000313" key="2">
    <source>
        <dbReference type="EMBL" id="CAK9040301.1"/>
    </source>
</evidence>
<comment type="caution">
    <text evidence="2">The sequence shown here is derived from an EMBL/GenBank/DDBJ whole genome shotgun (WGS) entry which is preliminary data.</text>
</comment>
<organism evidence="2 3">
    <name type="scientific">Durusdinium trenchii</name>
    <dbReference type="NCBI Taxonomy" id="1381693"/>
    <lineage>
        <taxon>Eukaryota</taxon>
        <taxon>Sar</taxon>
        <taxon>Alveolata</taxon>
        <taxon>Dinophyceae</taxon>
        <taxon>Suessiales</taxon>
        <taxon>Symbiodiniaceae</taxon>
        <taxon>Durusdinium</taxon>
    </lineage>
</organism>
<dbReference type="Gene3D" id="3.10.50.40">
    <property type="match status" value="1"/>
</dbReference>
<name>A0ABP0LM92_9DINO</name>
<proteinExistence type="predicted"/>
<keyword evidence="1" id="KW-0732">Signal</keyword>
<dbReference type="SUPFAM" id="SSF54534">
    <property type="entry name" value="FKBP-like"/>
    <property type="match status" value="1"/>
</dbReference>
<feature type="chain" id="PRO_5045273349" evidence="1">
    <location>
        <begin position="22"/>
        <end position="201"/>
    </location>
</feature>
<gene>
    <name evidence="2" type="ORF">SCF082_LOCUS23472</name>
</gene>
<evidence type="ECO:0000313" key="3">
    <source>
        <dbReference type="Proteomes" id="UP001642464"/>
    </source>
</evidence>
<feature type="signal peptide" evidence="1">
    <location>
        <begin position="1"/>
        <end position="21"/>
    </location>
</feature>
<dbReference type="EMBL" id="CAXAMM010017047">
    <property type="protein sequence ID" value="CAK9040301.1"/>
    <property type="molecule type" value="Genomic_DNA"/>
</dbReference>
<protein>
    <submittedName>
        <fullName evidence="2">Chloroplastic (PPIase FKBP16-3) (FK506-binding protein 16-3) (AtFKBP16-3) (Immunophilin FKBP16-3) (Rotamase)</fullName>
    </submittedName>
</protein>
<sequence>MARPQRRLQVLLLCLSALALQKTFVPEPLTRKVEVQTEEVEAVSRAHLRLLPLMSFGLSLPAQADKGVTTAWKVRPDGGEDDVHLGGVEWEDVKVGTGSSPQIGDQIACRYQLKAYIREREVIVEDLTKGSAKDFRRLTPCALTPFGSISFPGMVGMKTGGVRKMRIPGNLAFGEKALPAAPGRMALPPFQPVEATVPRQC</sequence>
<dbReference type="Proteomes" id="UP001642464">
    <property type="component" value="Unassembled WGS sequence"/>
</dbReference>
<reference evidence="2 3" key="1">
    <citation type="submission" date="2024-02" db="EMBL/GenBank/DDBJ databases">
        <authorList>
            <person name="Chen Y."/>
            <person name="Shah S."/>
            <person name="Dougan E. K."/>
            <person name="Thang M."/>
            <person name="Chan C."/>
        </authorList>
    </citation>
    <scope>NUCLEOTIDE SEQUENCE [LARGE SCALE GENOMIC DNA]</scope>
</reference>
<accession>A0ABP0LM92</accession>
<keyword evidence="3" id="KW-1185">Reference proteome</keyword>